<dbReference type="GO" id="GO:0005524">
    <property type="term" value="F:ATP binding"/>
    <property type="evidence" value="ECO:0007669"/>
    <property type="project" value="InterPro"/>
</dbReference>
<dbReference type="InterPro" id="IPR000212">
    <property type="entry name" value="DNA_helicase_UvrD/REP"/>
</dbReference>
<dbReference type="PANTHER" id="PTHR11070">
    <property type="entry name" value="UVRD / RECB / PCRA DNA HELICASE FAMILY MEMBER"/>
    <property type="match status" value="1"/>
</dbReference>
<dbReference type="Gene3D" id="3.40.50.300">
    <property type="entry name" value="P-loop containing nucleotide triphosphate hydrolases"/>
    <property type="match status" value="1"/>
</dbReference>
<evidence type="ECO:0000313" key="3">
    <source>
        <dbReference type="Proteomes" id="UP000271097"/>
    </source>
</evidence>
<evidence type="ECO:0000256" key="1">
    <source>
        <dbReference type="ARBA" id="ARBA00034923"/>
    </source>
</evidence>
<organism evidence="2 3">
    <name type="scientific">Pseudomonas amygdali pv. ulmi</name>
    <dbReference type="NCBI Taxonomy" id="251720"/>
    <lineage>
        <taxon>Bacteria</taxon>
        <taxon>Pseudomonadati</taxon>
        <taxon>Pseudomonadota</taxon>
        <taxon>Gammaproteobacteria</taxon>
        <taxon>Pseudomonadales</taxon>
        <taxon>Pseudomonadaceae</taxon>
        <taxon>Pseudomonas</taxon>
        <taxon>Pseudomonas amygdali</taxon>
    </lineage>
</organism>
<dbReference type="InterPro" id="IPR027417">
    <property type="entry name" value="P-loop_NTPase"/>
</dbReference>
<reference evidence="2 3" key="1">
    <citation type="submission" date="2018-08" db="EMBL/GenBank/DDBJ databases">
        <title>Recombination of ecologically and evolutionarily significant loci maintains genetic cohesion in the Pseudomonas syringae species complex.</title>
        <authorList>
            <person name="Dillon M."/>
            <person name="Thakur S."/>
            <person name="Almeida R.N.D."/>
            <person name="Weir B.S."/>
            <person name="Guttman D.S."/>
        </authorList>
    </citation>
    <scope>NUCLEOTIDE SEQUENCE [LARGE SCALE GENOMIC DNA]</scope>
    <source>
        <strain evidence="2 3">ICMP 5931</strain>
    </source>
</reference>
<dbReference type="GO" id="GO:0043138">
    <property type="term" value="F:3'-5' DNA helicase activity"/>
    <property type="evidence" value="ECO:0007669"/>
    <property type="project" value="TreeGrafter"/>
</dbReference>
<dbReference type="RefSeq" id="WP_122308591.1">
    <property type="nucleotide sequence ID" value="NZ_RBRS01000019.1"/>
</dbReference>
<gene>
    <name evidence="2" type="ORF">ALP90_03430</name>
</gene>
<dbReference type="EMBL" id="RBRS01000019">
    <property type="protein sequence ID" value="RMR25463.1"/>
    <property type="molecule type" value="Genomic_DNA"/>
</dbReference>
<dbReference type="GO" id="GO:0000725">
    <property type="term" value="P:recombinational repair"/>
    <property type="evidence" value="ECO:0007669"/>
    <property type="project" value="TreeGrafter"/>
</dbReference>
<comment type="caution">
    <text evidence="2">The sequence shown here is derived from an EMBL/GenBank/DDBJ whole genome shotgun (WGS) entry which is preliminary data.</text>
</comment>
<name>A0A3M4TE30_PSEA0</name>
<evidence type="ECO:0000313" key="2">
    <source>
        <dbReference type="EMBL" id="RMR25463.1"/>
    </source>
</evidence>
<dbReference type="GO" id="GO:0003677">
    <property type="term" value="F:DNA binding"/>
    <property type="evidence" value="ECO:0007669"/>
    <property type="project" value="InterPro"/>
</dbReference>
<dbReference type="Proteomes" id="UP000271097">
    <property type="component" value="Unassembled WGS sequence"/>
</dbReference>
<sequence>MDKRVIFAVAGSGKTSLILKRLTLNQRALIITYTENNYTHLRNSIIKKFGFIPTNITLMTYFSFLHGFCYRPILQQQLGTQGLTFRLPSQDRQYPLTDMRRFRNGGGKLYHNRLAKLVQEKGCLPTIKARIERFYDCVYVDEVQDFAGHDFNLLLLVAAAKSEMLFVGDFYQHTFDTSRDGSVNSSLHDDIIRYEKRFRDAKITVDKQTLSTSWRCGTTVCDFIRTQLGIDIRAQGDRASHVTVVDNQAHADQLHANPNVVKLFYQDHIKYGCYSQNWGASKGQDHYHDVCVVLNQKSWGQYEKGMLHESGTRTRNKLYVAFSRARGGIYLVSDKLFKSYKT</sequence>
<protein>
    <recommendedName>
        <fullName evidence="1">DNA 3'-5' helicase II</fullName>
    </recommendedName>
</protein>
<dbReference type="AlphaFoldDB" id="A0A3M4TE30"/>
<dbReference type="PANTHER" id="PTHR11070:SF2">
    <property type="entry name" value="ATP-DEPENDENT DNA HELICASE SRS2"/>
    <property type="match status" value="1"/>
</dbReference>
<proteinExistence type="predicted"/>
<accession>A0A3M4TE30</accession>
<dbReference type="SUPFAM" id="SSF52540">
    <property type="entry name" value="P-loop containing nucleoside triphosphate hydrolases"/>
    <property type="match status" value="1"/>
</dbReference>